<evidence type="ECO:0000259" key="11">
    <source>
        <dbReference type="PROSITE" id="PS50884"/>
    </source>
</evidence>
<keyword evidence="4 9" id="KW-0805">Transcription regulation</keyword>
<gene>
    <name evidence="12" type="ORF">EUGRSUZ_F02725</name>
</gene>
<evidence type="ECO:0000256" key="1">
    <source>
        <dbReference type="ARBA" id="ARBA00022723"/>
    </source>
</evidence>
<feature type="domain" description="Dof-type" evidence="11">
    <location>
        <begin position="93"/>
        <end position="147"/>
    </location>
</feature>
<feature type="compositionally biased region" description="Low complexity" evidence="10">
    <location>
        <begin position="14"/>
        <end position="31"/>
    </location>
</feature>
<evidence type="ECO:0000256" key="2">
    <source>
        <dbReference type="ARBA" id="ARBA00022771"/>
    </source>
</evidence>
<keyword evidence="1 9" id="KW-0479">Metal-binding</keyword>
<reference evidence="12" key="1">
    <citation type="submission" date="2013-07" db="EMBL/GenBank/DDBJ databases">
        <title>The genome of Eucalyptus grandis.</title>
        <authorList>
            <person name="Schmutz J."/>
            <person name="Hayes R."/>
            <person name="Myburg A."/>
            <person name="Tuskan G."/>
            <person name="Grattapaglia D."/>
            <person name="Rokhsar D.S."/>
        </authorList>
    </citation>
    <scope>NUCLEOTIDE SEQUENCE</scope>
    <source>
        <tissue evidence="12">Leaf extractions</tissue>
    </source>
</reference>
<keyword evidence="7 8" id="KW-0539">Nucleus</keyword>
<dbReference type="STRING" id="71139.A0A059BT94"/>
<dbReference type="PANTHER" id="PTHR31992">
    <property type="entry name" value="DOF ZINC FINGER PROTEIN DOF1.4-RELATED"/>
    <property type="match status" value="1"/>
</dbReference>
<evidence type="ECO:0000313" key="12">
    <source>
        <dbReference type="EMBL" id="KCW69209.1"/>
    </source>
</evidence>
<sequence>MKYRKHKTHDHESSSSSPPSPSNDFTPPSSSLVLTAHQPPTRLTLKREPRSSLSSLLVTGCEKNTMFAPSSDQAALFQRWGTSSHGGVPAAAPSCPRCASSHTKFCYYNNYSLSQPRYFCKSCRRYWTKGGSLRNVPVGGGCRKNRRTRPSSRSQAPASGQPERASLAGGQPDSVDKDQSVESPQSGSPATAAGALDIDMVAVFAKFLNNEQTKSCSQELTGSTSSAVTPDSVQTAASLDLVEEQAEPPPEVPHAEGLFTETNGFDHQESSADDLLWVDTTSCLANFAWQPMVQLQEIGTPPADDHFRLLPTNDNFWSSFDLAGFELSSRP</sequence>
<name>A0A059BT94_EUCGR</name>
<evidence type="ECO:0000256" key="4">
    <source>
        <dbReference type="ARBA" id="ARBA00023015"/>
    </source>
</evidence>
<dbReference type="AlphaFoldDB" id="A0A059BT94"/>
<evidence type="ECO:0000256" key="3">
    <source>
        <dbReference type="ARBA" id="ARBA00022833"/>
    </source>
</evidence>
<dbReference type="GO" id="GO:0005634">
    <property type="term" value="C:nucleus"/>
    <property type="evidence" value="ECO:0007669"/>
    <property type="project" value="UniProtKB-SubCell"/>
</dbReference>
<evidence type="ECO:0000256" key="7">
    <source>
        <dbReference type="ARBA" id="ARBA00023242"/>
    </source>
</evidence>
<dbReference type="eggNOG" id="ENOG502RYFS">
    <property type="taxonomic scope" value="Eukaryota"/>
</dbReference>
<keyword evidence="2 8" id="KW-0863">Zinc-finger</keyword>
<dbReference type="PROSITE" id="PS50884">
    <property type="entry name" value="ZF_DOF_2"/>
    <property type="match status" value="1"/>
</dbReference>
<evidence type="ECO:0000256" key="6">
    <source>
        <dbReference type="ARBA" id="ARBA00023163"/>
    </source>
</evidence>
<keyword evidence="5 8" id="KW-0238">DNA-binding</keyword>
<organism evidence="12">
    <name type="scientific">Eucalyptus grandis</name>
    <name type="common">Flooded gum</name>
    <dbReference type="NCBI Taxonomy" id="71139"/>
    <lineage>
        <taxon>Eukaryota</taxon>
        <taxon>Viridiplantae</taxon>
        <taxon>Streptophyta</taxon>
        <taxon>Embryophyta</taxon>
        <taxon>Tracheophyta</taxon>
        <taxon>Spermatophyta</taxon>
        <taxon>Magnoliopsida</taxon>
        <taxon>eudicotyledons</taxon>
        <taxon>Gunneridae</taxon>
        <taxon>Pentapetalae</taxon>
        <taxon>rosids</taxon>
        <taxon>malvids</taxon>
        <taxon>Myrtales</taxon>
        <taxon>Myrtaceae</taxon>
        <taxon>Myrtoideae</taxon>
        <taxon>Eucalypteae</taxon>
        <taxon>Eucalyptus</taxon>
    </lineage>
</organism>
<dbReference type="GO" id="GO:0008270">
    <property type="term" value="F:zinc ion binding"/>
    <property type="evidence" value="ECO:0007669"/>
    <property type="project" value="UniProtKB-KW"/>
</dbReference>
<dbReference type="InParanoid" id="A0A059BT94"/>
<proteinExistence type="predicted"/>
<dbReference type="PROSITE" id="PS01361">
    <property type="entry name" value="ZF_DOF_1"/>
    <property type="match status" value="1"/>
</dbReference>
<keyword evidence="3 9" id="KW-0862">Zinc</keyword>
<dbReference type="InterPro" id="IPR045174">
    <property type="entry name" value="Dof"/>
</dbReference>
<evidence type="ECO:0000256" key="9">
    <source>
        <dbReference type="RuleBase" id="RU369094"/>
    </source>
</evidence>
<protein>
    <recommendedName>
        <fullName evidence="9">Dof zinc finger protein</fullName>
    </recommendedName>
</protein>
<dbReference type="Pfam" id="PF02701">
    <property type="entry name" value="Zn_ribbon_Dof"/>
    <property type="match status" value="1"/>
</dbReference>
<keyword evidence="6 9" id="KW-0804">Transcription</keyword>
<dbReference type="GO" id="GO:0003677">
    <property type="term" value="F:DNA binding"/>
    <property type="evidence" value="ECO:0007669"/>
    <property type="project" value="UniProtKB-UniRule"/>
</dbReference>
<comment type="function">
    <text evidence="9">Transcription factor that binds specifically to a 5'-AA[AG]G-3' consensus core sequence.</text>
</comment>
<evidence type="ECO:0000256" key="8">
    <source>
        <dbReference type="PROSITE-ProRule" id="PRU00071"/>
    </source>
</evidence>
<evidence type="ECO:0000256" key="10">
    <source>
        <dbReference type="SAM" id="MobiDB-lite"/>
    </source>
</evidence>
<comment type="subcellular location">
    <subcellularLocation>
        <location evidence="8 9">Nucleus</location>
    </subcellularLocation>
</comment>
<feature type="region of interest" description="Disordered" evidence="10">
    <location>
        <begin position="1"/>
        <end position="41"/>
    </location>
</feature>
<dbReference type="PANTHER" id="PTHR31992:SF316">
    <property type="entry name" value="DOF ZINC FINGER PROTEIN DOF1.2"/>
    <property type="match status" value="1"/>
</dbReference>
<dbReference type="EMBL" id="KK198758">
    <property type="protein sequence ID" value="KCW69209.1"/>
    <property type="molecule type" value="Genomic_DNA"/>
</dbReference>
<dbReference type="InterPro" id="IPR003851">
    <property type="entry name" value="Znf_Dof"/>
</dbReference>
<dbReference type="Gramene" id="KCW69209">
    <property type="protein sequence ID" value="KCW69209"/>
    <property type="gene ID" value="EUGRSUZ_F02725"/>
</dbReference>
<dbReference type="GO" id="GO:0003700">
    <property type="term" value="F:DNA-binding transcription factor activity"/>
    <property type="evidence" value="ECO:0007669"/>
    <property type="project" value="UniProtKB-UniRule"/>
</dbReference>
<evidence type="ECO:0000256" key="5">
    <source>
        <dbReference type="ARBA" id="ARBA00023125"/>
    </source>
</evidence>
<accession>A0A059BT94</accession>
<feature type="region of interest" description="Disordered" evidence="10">
    <location>
        <begin position="137"/>
        <end position="192"/>
    </location>
</feature>